<name>A0AAE0IS55_9PEZI</name>
<organism evidence="2 3">
    <name type="scientific">Apodospora peruviana</name>
    <dbReference type="NCBI Taxonomy" id="516989"/>
    <lineage>
        <taxon>Eukaryota</taxon>
        <taxon>Fungi</taxon>
        <taxon>Dikarya</taxon>
        <taxon>Ascomycota</taxon>
        <taxon>Pezizomycotina</taxon>
        <taxon>Sordariomycetes</taxon>
        <taxon>Sordariomycetidae</taxon>
        <taxon>Sordariales</taxon>
        <taxon>Lasiosphaeriaceae</taxon>
        <taxon>Apodospora</taxon>
    </lineage>
</organism>
<evidence type="ECO:0000256" key="1">
    <source>
        <dbReference type="SAM" id="SignalP"/>
    </source>
</evidence>
<accession>A0AAE0IS55</accession>
<dbReference type="EMBL" id="JAUEDM010000001">
    <property type="protein sequence ID" value="KAK3330030.1"/>
    <property type="molecule type" value="Genomic_DNA"/>
</dbReference>
<feature type="chain" id="PRO_5042120313" evidence="1">
    <location>
        <begin position="22"/>
        <end position="232"/>
    </location>
</feature>
<evidence type="ECO:0000313" key="2">
    <source>
        <dbReference type="EMBL" id="KAK3330030.1"/>
    </source>
</evidence>
<keyword evidence="1" id="KW-0732">Signal</keyword>
<comment type="caution">
    <text evidence="2">The sequence shown here is derived from an EMBL/GenBank/DDBJ whole genome shotgun (WGS) entry which is preliminary data.</text>
</comment>
<feature type="signal peptide" evidence="1">
    <location>
        <begin position="1"/>
        <end position="21"/>
    </location>
</feature>
<evidence type="ECO:0000313" key="3">
    <source>
        <dbReference type="Proteomes" id="UP001283341"/>
    </source>
</evidence>
<gene>
    <name evidence="2" type="ORF">B0H66DRAFT_597584</name>
</gene>
<protein>
    <submittedName>
        <fullName evidence="2">Uncharacterized protein</fullName>
    </submittedName>
</protein>
<reference evidence="2" key="1">
    <citation type="journal article" date="2023" name="Mol. Phylogenet. Evol.">
        <title>Genome-scale phylogeny and comparative genomics of the fungal order Sordariales.</title>
        <authorList>
            <person name="Hensen N."/>
            <person name="Bonometti L."/>
            <person name="Westerberg I."/>
            <person name="Brannstrom I.O."/>
            <person name="Guillou S."/>
            <person name="Cros-Aarteil S."/>
            <person name="Calhoun S."/>
            <person name="Haridas S."/>
            <person name="Kuo A."/>
            <person name="Mondo S."/>
            <person name="Pangilinan J."/>
            <person name="Riley R."/>
            <person name="LaButti K."/>
            <person name="Andreopoulos B."/>
            <person name="Lipzen A."/>
            <person name="Chen C."/>
            <person name="Yan M."/>
            <person name="Daum C."/>
            <person name="Ng V."/>
            <person name="Clum A."/>
            <person name="Steindorff A."/>
            <person name="Ohm R.A."/>
            <person name="Martin F."/>
            <person name="Silar P."/>
            <person name="Natvig D.O."/>
            <person name="Lalanne C."/>
            <person name="Gautier V."/>
            <person name="Ament-Velasquez S.L."/>
            <person name="Kruys A."/>
            <person name="Hutchinson M.I."/>
            <person name="Powell A.J."/>
            <person name="Barry K."/>
            <person name="Miller A.N."/>
            <person name="Grigoriev I.V."/>
            <person name="Debuchy R."/>
            <person name="Gladieux P."/>
            <person name="Hiltunen Thoren M."/>
            <person name="Johannesson H."/>
        </authorList>
    </citation>
    <scope>NUCLEOTIDE SEQUENCE</scope>
    <source>
        <strain evidence="2">CBS 118394</strain>
    </source>
</reference>
<sequence length="232" mass="24688">MRFNLGILAFLSGLVVTPALALPPPPPLTPASVFQDLMCKLTPMLPTLFCHPPMKIDIDARDEAVNFGDNKPEDIIGLLLDNCSEVGCSGGKAVTTPTNVIDGNGILQYMQLTMSAEGSFNRGKNSTRETMVEIAKGVARATFTEADVEYYDTCGSPFCGYLSMKQYHFSQSLHMATLEENGDDAFLNIFLSIDFPTNNGFCGKLIGAGASIGGMVNGFVGGVIGLGALVCR</sequence>
<dbReference type="Proteomes" id="UP001283341">
    <property type="component" value="Unassembled WGS sequence"/>
</dbReference>
<dbReference type="AlphaFoldDB" id="A0AAE0IS55"/>
<reference evidence="2" key="2">
    <citation type="submission" date="2023-06" db="EMBL/GenBank/DDBJ databases">
        <authorList>
            <consortium name="Lawrence Berkeley National Laboratory"/>
            <person name="Haridas S."/>
            <person name="Hensen N."/>
            <person name="Bonometti L."/>
            <person name="Westerberg I."/>
            <person name="Brannstrom I.O."/>
            <person name="Guillou S."/>
            <person name="Cros-Aarteil S."/>
            <person name="Calhoun S."/>
            <person name="Kuo A."/>
            <person name="Mondo S."/>
            <person name="Pangilinan J."/>
            <person name="Riley R."/>
            <person name="Labutti K."/>
            <person name="Andreopoulos B."/>
            <person name="Lipzen A."/>
            <person name="Chen C."/>
            <person name="Yanf M."/>
            <person name="Daum C."/>
            <person name="Ng V."/>
            <person name="Clum A."/>
            <person name="Steindorff A."/>
            <person name="Ohm R."/>
            <person name="Martin F."/>
            <person name="Silar P."/>
            <person name="Natvig D."/>
            <person name="Lalanne C."/>
            <person name="Gautier V."/>
            <person name="Ament-Velasquez S.L."/>
            <person name="Kruys A."/>
            <person name="Hutchinson M.I."/>
            <person name="Powell A.J."/>
            <person name="Barry K."/>
            <person name="Miller A.N."/>
            <person name="Grigoriev I.V."/>
            <person name="Debuchy R."/>
            <person name="Gladieux P."/>
            <person name="Thoren M.H."/>
            <person name="Johannesson H."/>
        </authorList>
    </citation>
    <scope>NUCLEOTIDE SEQUENCE</scope>
    <source>
        <strain evidence="2">CBS 118394</strain>
    </source>
</reference>
<proteinExistence type="predicted"/>
<keyword evidence="3" id="KW-1185">Reference proteome</keyword>